<gene>
    <name evidence="6" type="ORF">CPY51_28460</name>
</gene>
<keyword evidence="7" id="KW-1185">Reference proteome</keyword>
<evidence type="ECO:0000313" key="6">
    <source>
        <dbReference type="EMBL" id="PZM08618.1"/>
    </source>
</evidence>
<feature type="transmembrane region" description="Helical" evidence="4">
    <location>
        <begin position="356"/>
        <end position="375"/>
    </location>
</feature>
<evidence type="ECO:0000256" key="3">
    <source>
        <dbReference type="ARBA" id="ARBA00023136"/>
    </source>
</evidence>
<feature type="transmembrane region" description="Helical" evidence="4">
    <location>
        <begin position="32"/>
        <end position="53"/>
    </location>
</feature>
<sequence length="389" mass="40604">MFAVLTVALNLRPAIATIGPLTNSIIESTGMGSTGVGLLTTVPVFLMGVGAMSIRTLRRVLGEKVGIGCGTILLAASCAGRVWLDSKLGLITTAAGAGLGISIVQALAPGFIKRNFAKNTGRAIGLFSTGIVSGAALSAASAAGLADWLGWHFALAFWALPALIALAIWPVACRPADAEERIQGVTSVSVKAPEFWRNPRSWSLLVFFGIGTGAFMLVMAWLPPFYVERGFTPQTAGYLLAGLTFVEALTALGLAAFIHHFPDRRGPLVTCLILVLGGLACLLVQPIALAAPAILLLGAGIGILFPLSIIVAIDHVKDPTIAGDFTAFVQGGGYIIASLVPFIAGALRDVFADLSQAWILMAIGVLGLILLALRYSPDSYLRFRRGLTL</sequence>
<evidence type="ECO:0000256" key="4">
    <source>
        <dbReference type="SAM" id="Phobius"/>
    </source>
</evidence>
<feature type="transmembrane region" description="Helical" evidence="4">
    <location>
        <begin position="204"/>
        <end position="226"/>
    </location>
</feature>
<evidence type="ECO:0000259" key="5">
    <source>
        <dbReference type="PROSITE" id="PS50850"/>
    </source>
</evidence>
<dbReference type="PROSITE" id="PS50850">
    <property type="entry name" value="MFS"/>
    <property type="match status" value="1"/>
</dbReference>
<dbReference type="Proteomes" id="UP000248925">
    <property type="component" value="Unassembled WGS sequence"/>
</dbReference>
<dbReference type="Pfam" id="PF07690">
    <property type="entry name" value="MFS_1"/>
    <property type="match status" value="1"/>
</dbReference>
<dbReference type="AlphaFoldDB" id="A0A2W4CBB8"/>
<feature type="transmembrane region" description="Helical" evidence="4">
    <location>
        <begin position="268"/>
        <end position="288"/>
    </location>
</feature>
<dbReference type="Gene3D" id="1.20.1250.20">
    <property type="entry name" value="MFS general substrate transporter like domains"/>
    <property type="match status" value="1"/>
</dbReference>
<evidence type="ECO:0000256" key="1">
    <source>
        <dbReference type="ARBA" id="ARBA00022692"/>
    </source>
</evidence>
<dbReference type="PANTHER" id="PTHR23523">
    <property type="match status" value="1"/>
</dbReference>
<dbReference type="OrthoDB" id="5758872at2"/>
<dbReference type="GO" id="GO:0022857">
    <property type="term" value="F:transmembrane transporter activity"/>
    <property type="evidence" value="ECO:0007669"/>
    <property type="project" value="InterPro"/>
</dbReference>
<dbReference type="InterPro" id="IPR052524">
    <property type="entry name" value="MFS_Cyanate_Porter"/>
</dbReference>
<keyword evidence="2 4" id="KW-1133">Transmembrane helix</keyword>
<comment type="caution">
    <text evidence="6">The sequence shown here is derived from an EMBL/GenBank/DDBJ whole genome shotgun (WGS) entry which is preliminary data.</text>
</comment>
<feature type="transmembrane region" description="Helical" evidence="4">
    <location>
        <begin position="65"/>
        <end position="84"/>
    </location>
</feature>
<dbReference type="InterPro" id="IPR020846">
    <property type="entry name" value="MFS_dom"/>
</dbReference>
<feature type="transmembrane region" description="Helical" evidence="4">
    <location>
        <begin position="124"/>
        <end position="145"/>
    </location>
</feature>
<dbReference type="InterPro" id="IPR011701">
    <property type="entry name" value="MFS"/>
</dbReference>
<feature type="transmembrane region" description="Helical" evidence="4">
    <location>
        <begin position="238"/>
        <end position="261"/>
    </location>
</feature>
<keyword evidence="3 4" id="KW-0472">Membrane</keyword>
<evidence type="ECO:0000313" key="7">
    <source>
        <dbReference type="Proteomes" id="UP000248925"/>
    </source>
</evidence>
<keyword evidence="1 4" id="KW-0812">Transmembrane</keyword>
<name>A0A2W4CBB8_9HYPH</name>
<dbReference type="SUPFAM" id="SSF103473">
    <property type="entry name" value="MFS general substrate transporter"/>
    <property type="match status" value="1"/>
</dbReference>
<feature type="domain" description="Major facilitator superfamily (MFS) profile" evidence="5">
    <location>
        <begin position="1"/>
        <end position="380"/>
    </location>
</feature>
<dbReference type="PANTHER" id="PTHR23523:SF1">
    <property type="entry name" value="CYANATE TRANSPORT PROTEIN CYNX"/>
    <property type="match status" value="1"/>
</dbReference>
<reference evidence="6 7" key="1">
    <citation type="journal article" date="2018" name="Sci. Rep.">
        <title>Rhizobium tumorigenes sp. nov., a novel plant tumorigenic bacterium isolated from cane gall tumors on thornless blackberry.</title>
        <authorList>
            <person name="Kuzmanovi N."/>
            <person name="Smalla K."/>
            <person name="Gronow S."/>
            <person name="PuBawska J."/>
        </authorList>
    </citation>
    <scope>NUCLEOTIDE SEQUENCE [LARGE SCALE GENOMIC DNA]</scope>
    <source>
        <strain evidence="6 7">CCBAU 85046</strain>
    </source>
</reference>
<proteinExistence type="predicted"/>
<feature type="transmembrane region" description="Helical" evidence="4">
    <location>
        <begin position="151"/>
        <end position="172"/>
    </location>
</feature>
<dbReference type="EMBL" id="PCDP01000068">
    <property type="protein sequence ID" value="PZM08618.1"/>
    <property type="molecule type" value="Genomic_DNA"/>
</dbReference>
<accession>A0A2W4CBB8</accession>
<evidence type="ECO:0000256" key="2">
    <source>
        <dbReference type="ARBA" id="ARBA00022989"/>
    </source>
</evidence>
<feature type="transmembrane region" description="Helical" evidence="4">
    <location>
        <begin position="90"/>
        <end position="112"/>
    </location>
</feature>
<dbReference type="InterPro" id="IPR036259">
    <property type="entry name" value="MFS_trans_sf"/>
</dbReference>
<organism evidence="6 7">
    <name type="scientific">Rhizobium tubonense</name>
    <dbReference type="NCBI Taxonomy" id="484088"/>
    <lineage>
        <taxon>Bacteria</taxon>
        <taxon>Pseudomonadati</taxon>
        <taxon>Pseudomonadota</taxon>
        <taxon>Alphaproteobacteria</taxon>
        <taxon>Hyphomicrobiales</taxon>
        <taxon>Rhizobiaceae</taxon>
        <taxon>Rhizobium/Agrobacterium group</taxon>
        <taxon>Rhizobium</taxon>
    </lineage>
</organism>
<feature type="transmembrane region" description="Helical" evidence="4">
    <location>
        <begin position="325"/>
        <end position="344"/>
    </location>
</feature>
<protein>
    <submittedName>
        <fullName evidence="6">MFS transporter</fullName>
    </submittedName>
</protein>
<feature type="transmembrane region" description="Helical" evidence="4">
    <location>
        <begin position="294"/>
        <end position="313"/>
    </location>
</feature>